<accession>A0A2I9DQW2</accession>
<dbReference type="AlphaFoldDB" id="A0A2I9DQW2"/>
<dbReference type="EMBL" id="BFAG01000002">
    <property type="protein sequence ID" value="GBF04667.1"/>
    <property type="molecule type" value="Genomic_DNA"/>
</dbReference>
<name>A0A2I9DQW2_9DEIO</name>
<proteinExistence type="predicted"/>
<evidence type="ECO:0000313" key="1">
    <source>
        <dbReference type="EMBL" id="GBF04667.1"/>
    </source>
</evidence>
<protein>
    <submittedName>
        <fullName evidence="1">Uncharacterized protein</fullName>
    </submittedName>
</protein>
<organism evidence="1 2">
    <name type="scientific">Deinococcus aerius</name>
    <dbReference type="NCBI Taxonomy" id="200253"/>
    <lineage>
        <taxon>Bacteria</taxon>
        <taxon>Thermotogati</taxon>
        <taxon>Deinococcota</taxon>
        <taxon>Deinococci</taxon>
        <taxon>Deinococcales</taxon>
        <taxon>Deinococcaceae</taxon>
        <taxon>Deinococcus</taxon>
    </lineage>
</organism>
<dbReference type="Proteomes" id="UP000236569">
    <property type="component" value="Unassembled WGS sequence"/>
</dbReference>
<comment type="caution">
    <text evidence="1">The sequence shown here is derived from an EMBL/GenBank/DDBJ whole genome shotgun (WGS) entry which is preliminary data.</text>
</comment>
<evidence type="ECO:0000313" key="2">
    <source>
        <dbReference type="Proteomes" id="UP000236569"/>
    </source>
</evidence>
<sequence>MSDAAGAVEVDAGDARHPGEIPFQIGKFAGVVAVPERHFQNAHAVSVVSLVVVCHRFPL</sequence>
<gene>
    <name evidence="1" type="ORF">DAERI_020264</name>
</gene>
<reference evidence="2" key="1">
    <citation type="submission" date="2018-01" db="EMBL/GenBank/DDBJ databases">
        <title>Draft Genome Sequence of the Radioresistant Bacterium Deinococcus aerius TR0125, Isolated from the Higher Atmosphere above Japan.</title>
        <authorList>
            <person name="Satoh K."/>
            <person name="Arai H."/>
            <person name="Sanzen T."/>
            <person name="Kawaguchi Y."/>
            <person name="Hayashi H."/>
            <person name="Yokobori S."/>
            <person name="Yamagishi A."/>
            <person name="Oono Y."/>
            <person name="Narumi I."/>
        </authorList>
    </citation>
    <scope>NUCLEOTIDE SEQUENCE [LARGE SCALE GENOMIC DNA]</scope>
    <source>
        <strain evidence="2">TR0125</strain>
    </source>
</reference>
<keyword evidence="2" id="KW-1185">Reference proteome</keyword>